<dbReference type="Gene3D" id="3.90.1150.200">
    <property type="match status" value="1"/>
</dbReference>
<name>A0ABT4CH22_9ACTN</name>
<dbReference type="InterPro" id="IPR014922">
    <property type="entry name" value="YdhG-like"/>
</dbReference>
<dbReference type="EMBL" id="JAPPUX010000005">
    <property type="protein sequence ID" value="MCY4728235.1"/>
    <property type="molecule type" value="Genomic_DNA"/>
</dbReference>
<dbReference type="Proteomes" id="UP001074726">
    <property type="component" value="Unassembled WGS sequence"/>
</dbReference>
<evidence type="ECO:0000313" key="3">
    <source>
        <dbReference type="Proteomes" id="UP001074726"/>
    </source>
</evidence>
<gene>
    <name evidence="2" type="ORF">NYO98_18290</name>
</gene>
<accession>A0ABT4CH22</accession>
<proteinExistence type="predicted"/>
<organism evidence="2 3">
    <name type="scientific">Nocardioides pini</name>
    <dbReference type="NCBI Taxonomy" id="2975053"/>
    <lineage>
        <taxon>Bacteria</taxon>
        <taxon>Bacillati</taxon>
        <taxon>Actinomycetota</taxon>
        <taxon>Actinomycetes</taxon>
        <taxon>Propionibacteriales</taxon>
        <taxon>Nocardioidaceae</taxon>
        <taxon>Nocardioides</taxon>
    </lineage>
</organism>
<keyword evidence="3" id="KW-1185">Reference proteome</keyword>
<dbReference type="Pfam" id="PF08818">
    <property type="entry name" value="DUF1801"/>
    <property type="match status" value="1"/>
</dbReference>
<sequence length="117" mass="13185">MPKFASVDDYLSSLPAEQREVVEEIERRVLRVVPGAERVIRYDMPTWQVDGASLVHVAAWKQHVSLYPVPPAGDPDLDADLAPYAGAKGTLKLPYLEVDYTLIERVVRRLLETRPSD</sequence>
<evidence type="ECO:0000259" key="1">
    <source>
        <dbReference type="Pfam" id="PF08818"/>
    </source>
</evidence>
<dbReference type="SUPFAM" id="SSF159888">
    <property type="entry name" value="YdhG-like"/>
    <property type="match status" value="1"/>
</dbReference>
<dbReference type="RefSeq" id="WP_268113197.1">
    <property type="nucleotide sequence ID" value="NZ_JAPPUX010000005.1"/>
</dbReference>
<reference evidence="2" key="1">
    <citation type="submission" date="2022-08" db="EMBL/GenBank/DDBJ databases">
        <title>Genome sequencing of Nocardioides sp. STR2.</title>
        <authorList>
            <person name="So Y."/>
        </authorList>
    </citation>
    <scope>NUCLEOTIDE SEQUENCE</scope>
    <source>
        <strain evidence="2">STR2</strain>
    </source>
</reference>
<feature type="domain" description="YdhG-like" evidence="1">
    <location>
        <begin position="18"/>
        <end position="109"/>
    </location>
</feature>
<evidence type="ECO:0000313" key="2">
    <source>
        <dbReference type="EMBL" id="MCY4728235.1"/>
    </source>
</evidence>
<comment type="caution">
    <text evidence="2">The sequence shown here is derived from an EMBL/GenBank/DDBJ whole genome shotgun (WGS) entry which is preliminary data.</text>
</comment>
<protein>
    <submittedName>
        <fullName evidence="2">DUF1801 domain-containing protein</fullName>
    </submittedName>
</protein>